<keyword evidence="5" id="KW-1185">Reference proteome</keyword>
<sequence>MATPEPPGSVCIVDVHANETCSSRAHVHQRRRVQKHGYGTSVGSTAGRPAAGENPDDPTWIDLDCTQIPMNKQCLLGVLYARTVEELRKLGIEKTLKETKTKIENLGNKYRDINKKKGTGCGKITWPYYWEINRFLQALPMNDASLLQETACSDSSAVEQIIRYMEMGSTCEQADDALGGDEISIQVTDPTATQETEASSSPTEGADTRTSEGTTATPAAEKTQQRQSNKKQSPQQMLISELIEEQRQLRLSLERSKNKELQLRERQLKLDQEAADREERLISVLEKMAGS</sequence>
<organism evidence="4 5">
    <name type="scientific">Rhipicephalus sanguineus</name>
    <name type="common">Brown dog tick</name>
    <name type="synonym">Ixodes sanguineus</name>
    <dbReference type="NCBI Taxonomy" id="34632"/>
    <lineage>
        <taxon>Eukaryota</taxon>
        <taxon>Metazoa</taxon>
        <taxon>Ecdysozoa</taxon>
        <taxon>Arthropoda</taxon>
        <taxon>Chelicerata</taxon>
        <taxon>Arachnida</taxon>
        <taxon>Acari</taxon>
        <taxon>Parasitiformes</taxon>
        <taxon>Ixodida</taxon>
        <taxon>Ixodoidea</taxon>
        <taxon>Ixodidae</taxon>
        <taxon>Rhipicephalinae</taxon>
        <taxon>Rhipicephalus</taxon>
        <taxon>Rhipicephalus</taxon>
    </lineage>
</organism>
<reference evidence="4" key="1">
    <citation type="journal article" date="2020" name="Cell">
        <title>Large-Scale Comparative Analyses of Tick Genomes Elucidate Their Genetic Diversity and Vector Capacities.</title>
        <authorList>
            <consortium name="Tick Genome and Microbiome Consortium (TIGMIC)"/>
            <person name="Jia N."/>
            <person name="Wang J."/>
            <person name="Shi W."/>
            <person name="Du L."/>
            <person name="Sun Y."/>
            <person name="Zhan W."/>
            <person name="Jiang J.F."/>
            <person name="Wang Q."/>
            <person name="Zhang B."/>
            <person name="Ji P."/>
            <person name="Bell-Sakyi L."/>
            <person name="Cui X.M."/>
            <person name="Yuan T.T."/>
            <person name="Jiang B.G."/>
            <person name="Yang W.F."/>
            <person name="Lam T.T."/>
            <person name="Chang Q.C."/>
            <person name="Ding S.J."/>
            <person name="Wang X.J."/>
            <person name="Zhu J.G."/>
            <person name="Ruan X.D."/>
            <person name="Zhao L."/>
            <person name="Wei J.T."/>
            <person name="Ye R.Z."/>
            <person name="Que T.C."/>
            <person name="Du C.H."/>
            <person name="Zhou Y.H."/>
            <person name="Cheng J.X."/>
            <person name="Dai P.F."/>
            <person name="Guo W.B."/>
            <person name="Han X.H."/>
            <person name="Huang E.J."/>
            <person name="Li L.F."/>
            <person name="Wei W."/>
            <person name="Gao Y.C."/>
            <person name="Liu J.Z."/>
            <person name="Shao H.Z."/>
            <person name="Wang X."/>
            <person name="Wang C.C."/>
            <person name="Yang T.C."/>
            <person name="Huo Q.B."/>
            <person name="Li W."/>
            <person name="Chen H.Y."/>
            <person name="Chen S.E."/>
            <person name="Zhou L.G."/>
            <person name="Ni X.B."/>
            <person name="Tian J.H."/>
            <person name="Sheng Y."/>
            <person name="Liu T."/>
            <person name="Pan Y.S."/>
            <person name="Xia L.Y."/>
            <person name="Li J."/>
            <person name="Zhao F."/>
            <person name="Cao W.C."/>
        </authorList>
    </citation>
    <scope>NUCLEOTIDE SEQUENCE</scope>
    <source>
        <strain evidence="4">Rsan-2018</strain>
    </source>
</reference>
<feature type="compositionally biased region" description="Polar residues" evidence="2">
    <location>
        <begin position="189"/>
        <end position="203"/>
    </location>
</feature>
<feature type="compositionally biased region" description="Basic residues" evidence="2">
    <location>
        <begin position="25"/>
        <end position="35"/>
    </location>
</feature>
<evidence type="ECO:0000256" key="1">
    <source>
        <dbReference type="SAM" id="Coils"/>
    </source>
</evidence>
<evidence type="ECO:0000256" key="2">
    <source>
        <dbReference type="SAM" id="MobiDB-lite"/>
    </source>
</evidence>
<accession>A0A9D4PVD8</accession>
<dbReference type="EMBL" id="JABSTV010001250">
    <property type="protein sequence ID" value="KAH7955817.1"/>
    <property type="molecule type" value="Genomic_DNA"/>
</dbReference>
<keyword evidence="1" id="KW-0175">Coiled coil</keyword>
<feature type="domain" description="Myb/SANT-like DNA-binding" evidence="3">
    <location>
        <begin position="79"/>
        <end position="134"/>
    </location>
</feature>
<feature type="coiled-coil region" evidence="1">
    <location>
        <begin position="239"/>
        <end position="278"/>
    </location>
</feature>
<protein>
    <recommendedName>
        <fullName evidence="3">Myb/SANT-like DNA-binding domain-containing protein</fullName>
    </recommendedName>
</protein>
<gene>
    <name evidence="4" type="ORF">HPB52_003943</name>
</gene>
<evidence type="ECO:0000313" key="4">
    <source>
        <dbReference type="EMBL" id="KAH7955817.1"/>
    </source>
</evidence>
<reference evidence="4" key="2">
    <citation type="submission" date="2021-09" db="EMBL/GenBank/DDBJ databases">
        <authorList>
            <person name="Jia N."/>
            <person name="Wang J."/>
            <person name="Shi W."/>
            <person name="Du L."/>
            <person name="Sun Y."/>
            <person name="Zhan W."/>
            <person name="Jiang J."/>
            <person name="Wang Q."/>
            <person name="Zhang B."/>
            <person name="Ji P."/>
            <person name="Sakyi L.B."/>
            <person name="Cui X."/>
            <person name="Yuan T."/>
            <person name="Jiang B."/>
            <person name="Yang W."/>
            <person name="Lam T.T.-Y."/>
            <person name="Chang Q."/>
            <person name="Ding S."/>
            <person name="Wang X."/>
            <person name="Zhu J."/>
            <person name="Ruan X."/>
            <person name="Zhao L."/>
            <person name="Wei J."/>
            <person name="Que T."/>
            <person name="Du C."/>
            <person name="Cheng J."/>
            <person name="Dai P."/>
            <person name="Han X."/>
            <person name="Huang E."/>
            <person name="Gao Y."/>
            <person name="Liu J."/>
            <person name="Shao H."/>
            <person name="Ye R."/>
            <person name="Li L."/>
            <person name="Wei W."/>
            <person name="Wang X."/>
            <person name="Wang C."/>
            <person name="Huo Q."/>
            <person name="Li W."/>
            <person name="Guo W."/>
            <person name="Chen H."/>
            <person name="Chen S."/>
            <person name="Zhou L."/>
            <person name="Zhou L."/>
            <person name="Ni X."/>
            <person name="Tian J."/>
            <person name="Zhou Y."/>
            <person name="Sheng Y."/>
            <person name="Liu T."/>
            <person name="Pan Y."/>
            <person name="Xia L."/>
            <person name="Li J."/>
            <person name="Zhao F."/>
            <person name="Cao W."/>
        </authorList>
    </citation>
    <scope>NUCLEOTIDE SEQUENCE</scope>
    <source>
        <strain evidence="4">Rsan-2018</strain>
        <tissue evidence="4">Larvae</tissue>
    </source>
</reference>
<feature type="region of interest" description="Disordered" evidence="2">
    <location>
        <begin position="23"/>
        <end position="58"/>
    </location>
</feature>
<evidence type="ECO:0000313" key="5">
    <source>
        <dbReference type="Proteomes" id="UP000821837"/>
    </source>
</evidence>
<feature type="compositionally biased region" description="Polar residues" evidence="2">
    <location>
        <begin position="225"/>
        <end position="238"/>
    </location>
</feature>
<dbReference type="AlphaFoldDB" id="A0A9D4PVD8"/>
<dbReference type="InterPro" id="IPR044822">
    <property type="entry name" value="Myb_DNA-bind_4"/>
</dbReference>
<name>A0A9D4PVD8_RHISA</name>
<proteinExistence type="predicted"/>
<comment type="caution">
    <text evidence="4">The sequence shown here is derived from an EMBL/GenBank/DDBJ whole genome shotgun (WGS) entry which is preliminary data.</text>
</comment>
<dbReference type="Proteomes" id="UP000821837">
    <property type="component" value="Unassembled WGS sequence"/>
</dbReference>
<evidence type="ECO:0000259" key="3">
    <source>
        <dbReference type="Pfam" id="PF13837"/>
    </source>
</evidence>
<feature type="region of interest" description="Disordered" evidence="2">
    <location>
        <begin position="189"/>
        <end position="239"/>
    </location>
</feature>
<dbReference type="VEuPathDB" id="VectorBase:RSAN_030406"/>
<dbReference type="Pfam" id="PF13837">
    <property type="entry name" value="Myb_DNA-bind_4"/>
    <property type="match status" value="1"/>
</dbReference>